<reference evidence="1 2" key="1">
    <citation type="submission" date="2024-06" db="EMBL/GenBank/DDBJ databases">
        <title>Sorghum-associated microbial communities from plants grown in Nebraska, USA.</title>
        <authorList>
            <person name="Schachtman D."/>
        </authorList>
    </citation>
    <scope>NUCLEOTIDE SEQUENCE [LARGE SCALE GENOMIC DNA]</scope>
    <source>
        <strain evidence="1 2">1073</strain>
    </source>
</reference>
<gene>
    <name evidence="1" type="ORF">ABIC75_002213</name>
</gene>
<evidence type="ECO:0000313" key="1">
    <source>
        <dbReference type="EMBL" id="MET3652481.1"/>
    </source>
</evidence>
<organism evidence="1 2">
    <name type="scientific">Dyella japonica</name>
    <dbReference type="NCBI Taxonomy" id="231455"/>
    <lineage>
        <taxon>Bacteria</taxon>
        <taxon>Pseudomonadati</taxon>
        <taxon>Pseudomonadota</taxon>
        <taxon>Gammaproteobacteria</taxon>
        <taxon>Lysobacterales</taxon>
        <taxon>Rhodanobacteraceae</taxon>
        <taxon>Dyella</taxon>
    </lineage>
</organism>
<dbReference type="Proteomes" id="UP001549184">
    <property type="component" value="Unassembled WGS sequence"/>
</dbReference>
<evidence type="ECO:0000313" key="2">
    <source>
        <dbReference type="Proteomes" id="UP001549184"/>
    </source>
</evidence>
<dbReference type="EMBL" id="JBEPMU010000003">
    <property type="protein sequence ID" value="MET3652481.1"/>
    <property type="molecule type" value="Genomic_DNA"/>
</dbReference>
<protein>
    <submittedName>
        <fullName evidence="1">Uncharacterized protein</fullName>
    </submittedName>
</protein>
<proteinExistence type="predicted"/>
<sequence>MAEPSKTWAIILALQVQLQTITVANGYLTDAGLNVWTTDGQRPDTEALGLMIYSDSITGTPAQRPGKPVRQFPLLIEFAIGNDIDNAQQQAHAVIEDIDRCMEAYSKAQVQKPSVQATPMEVVDIAILDRPDGEAVIAGQVRVMTTYFR</sequence>
<dbReference type="RefSeq" id="WP_354013891.1">
    <property type="nucleotide sequence ID" value="NZ_JBEPMU010000003.1"/>
</dbReference>
<accession>A0ABV2JUG6</accession>
<keyword evidence="2" id="KW-1185">Reference proteome</keyword>
<name>A0ABV2JUG6_9GAMM</name>
<comment type="caution">
    <text evidence="1">The sequence shown here is derived from an EMBL/GenBank/DDBJ whole genome shotgun (WGS) entry which is preliminary data.</text>
</comment>